<feature type="domain" description="Protein kinase" evidence="6">
    <location>
        <begin position="6"/>
        <end position="261"/>
    </location>
</feature>
<dbReference type="EMBL" id="JAKROA010000017">
    <property type="protein sequence ID" value="KAL5103464.1"/>
    <property type="molecule type" value="Genomic_DNA"/>
</dbReference>
<name>A0ABR4Q1S9_9CEST</name>
<dbReference type="PROSITE" id="PS50011">
    <property type="entry name" value="PROTEIN_KINASE_DOM"/>
    <property type="match status" value="1"/>
</dbReference>
<evidence type="ECO:0000259" key="6">
    <source>
        <dbReference type="PROSITE" id="PS50011"/>
    </source>
</evidence>
<keyword evidence="3" id="KW-0547">Nucleotide-binding</keyword>
<protein>
    <submittedName>
        <fullName evidence="8">Ribosomal protein S6 kinase beta</fullName>
    </submittedName>
</protein>
<keyword evidence="4 8" id="KW-0418">Kinase</keyword>
<keyword evidence="2" id="KW-0808">Transferase</keyword>
<dbReference type="PROSITE" id="PS00108">
    <property type="entry name" value="PROTEIN_KINASE_ST"/>
    <property type="match status" value="1"/>
</dbReference>
<dbReference type="GO" id="GO:0016301">
    <property type="term" value="F:kinase activity"/>
    <property type="evidence" value="ECO:0007669"/>
    <property type="project" value="UniProtKB-KW"/>
</dbReference>
<dbReference type="InterPro" id="IPR008271">
    <property type="entry name" value="Ser/Thr_kinase_AS"/>
</dbReference>
<keyword evidence="5" id="KW-0067">ATP-binding</keyword>
<dbReference type="PANTHER" id="PTHR24351">
    <property type="entry name" value="RIBOSOMAL PROTEIN S6 KINASE"/>
    <property type="match status" value="1"/>
</dbReference>
<dbReference type="InterPro" id="IPR000961">
    <property type="entry name" value="AGC-kinase_C"/>
</dbReference>
<organism evidence="8 9">
    <name type="scientific">Taenia crassiceps</name>
    <dbReference type="NCBI Taxonomy" id="6207"/>
    <lineage>
        <taxon>Eukaryota</taxon>
        <taxon>Metazoa</taxon>
        <taxon>Spiralia</taxon>
        <taxon>Lophotrochozoa</taxon>
        <taxon>Platyhelminthes</taxon>
        <taxon>Cestoda</taxon>
        <taxon>Eucestoda</taxon>
        <taxon>Cyclophyllidea</taxon>
        <taxon>Taeniidae</taxon>
        <taxon>Taenia</taxon>
    </lineage>
</organism>
<sequence>MVPERFTVMRFISHGTYSVVYEIAYSERGGRVSTSRWALKRIYLQNESAVRCALREHNVLVKLARSEHQSPFLCTLLRSFLLRGGPAFVLRKGSDINLRDLIKCVGFLREEAARFYSCEVICGLEHLHAMRIVHLDIKPSNVLLDDSGHVFITDFDRAYDMAPEKGPPRWTDFTGTPFFMAPEVRDRIEITTRADVWSLGLLIASMLYKRSTISDWLRTGPSWREVLPNASIPLRSLFDSCLKCNYGRRVDICGVKRLRFYKDIKWEEVMTCNMAPPYYPSQLSNFVVRDVSKLNPYDSLLLAAAHHKCKPLIDKRLQDFYDRNGVRRLKEVSTNRRGMLRAGLTAKRMNELFANFEFTNPHLL</sequence>
<comment type="caution">
    <text evidence="8">The sequence shown here is derived from an EMBL/GenBank/DDBJ whole genome shotgun (WGS) entry which is preliminary data.</text>
</comment>
<dbReference type="Gene3D" id="3.30.200.20">
    <property type="entry name" value="Phosphorylase Kinase, domain 1"/>
    <property type="match status" value="1"/>
</dbReference>
<evidence type="ECO:0000313" key="9">
    <source>
        <dbReference type="Proteomes" id="UP001651158"/>
    </source>
</evidence>
<gene>
    <name evidence="8" type="ORF">TcWFU_000624</name>
</gene>
<evidence type="ECO:0000256" key="1">
    <source>
        <dbReference type="ARBA" id="ARBA00022527"/>
    </source>
</evidence>
<dbReference type="InterPro" id="IPR011009">
    <property type="entry name" value="Kinase-like_dom_sf"/>
</dbReference>
<accession>A0ABR4Q1S9</accession>
<dbReference type="Gene3D" id="1.10.510.10">
    <property type="entry name" value="Transferase(Phosphotransferase) domain 1"/>
    <property type="match status" value="1"/>
</dbReference>
<dbReference type="PROSITE" id="PS51285">
    <property type="entry name" value="AGC_KINASE_CTER"/>
    <property type="match status" value="1"/>
</dbReference>
<evidence type="ECO:0000256" key="4">
    <source>
        <dbReference type="ARBA" id="ARBA00022777"/>
    </source>
</evidence>
<dbReference type="SMART" id="SM00220">
    <property type="entry name" value="S_TKc"/>
    <property type="match status" value="1"/>
</dbReference>
<evidence type="ECO:0000313" key="8">
    <source>
        <dbReference type="EMBL" id="KAL5103464.1"/>
    </source>
</evidence>
<evidence type="ECO:0000259" key="7">
    <source>
        <dbReference type="PROSITE" id="PS51285"/>
    </source>
</evidence>
<feature type="domain" description="AGC-kinase C-terminal" evidence="7">
    <location>
        <begin position="262"/>
        <end position="364"/>
    </location>
</feature>
<keyword evidence="9" id="KW-1185">Reference proteome</keyword>
<dbReference type="CDD" id="cd00180">
    <property type="entry name" value="PKc"/>
    <property type="match status" value="1"/>
</dbReference>
<dbReference type="SUPFAM" id="SSF56112">
    <property type="entry name" value="Protein kinase-like (PK-like)"/>
    <property type="match status" value="1"/>
</dbReference>
<evidence type="ECO:0000256" key="3">
    <source>
        <dbReference type="ARBA" id="ARBA00022741"/>
    </source>
</evidence>
<dbReference type="InterPro" id="IPR000719">
    <property type="entry name" value="Prot_kinase_dom"/>
</dbReference>
<keyword evidence="1" id="KW-0723">Serine/threonine-protein kinase</keyword>
<reference evidence="8 9" key="1">
    <citation type="journal article" date="2022" name="Front. Cell. Infect. Microbiol.">
        <title>The Genomes of Two Strains of Taenia crassiceps the Animal Model for the Study of Human Cysticercosis.</title>
        <authorList>
            <person name="Bobes R.J."/>
            <person name="Estrada K."/>
            <person name="Rios-Valencia D.G."/>
            <person name="Calderon-Gallegos A."/>
            <person name="de la Torre P."/>
            <person name="Carrero J.C."/>
            <person name="Sanchez-Flores A."/>
            <person name="Laclette J.P."/>
        </authorList>
    </citation>
    <scope>NUCLEOTIDE SEQUENCE [LARGE SCALE GENOMIC DNA]</scope>
    <source>
        <strain evidence="8">WFUcys</strain>
    </source>
</reference>
<proteinExistence type="predicted"/>
<dbReference type="Pfam" id="PF00069">
    <property type="entry name" value="Pkinase"/>
    <property type="match status" value="1"/>
</dbReference>
<evidence type="ECO:0000256" key="2">
    <source>
        <dbReference type="ARBA" id="ARBA00022679"/>
    </source>
</evidence>
<dbReference type="Proteomes" id="UP001651158">
    <property type="component" value="Unassembled WGS sequence"/>
</dbReference>
<evidence type="ECO:0000256" key="5">
    <source>
        <dbReference type="ARBA" id="ARBA00022840"/>
    </source>
</evidence>